<dbReference type="EMBL" id="JANTQA010000070">
    <property type="protein sequence ID" value="KAJ3424729.1"/>
    <property type="molecule type" value="Genomic_DNA"/>
</dbReference>
<evidence type="ECO:0000256" key="1">
    <source>
        <dbReference type="SAM" id="MobiDB-lite"/>
    </source>
</evidence>
<comment type="caution">
    <text evidence="2">The sequence shown here is derived from an EMBL/GenBank/DDBJ whole genome shotgun (WGS) entry which is preliminary data.</text>
</comment>
<protein>
    <recommendedName>
        <fullName evidence="4">PAS domain-containing protein</fullName>
    </recommendedName>
</protein>
<dbReference type="AlphaFoldDB" id="A0AAV7Y803"/>
<accession>A0AAV7Y803</accession>
<feature type="compositionally biased region" description="Basic residues" evidence="1">
    <location>
        <begin position="160"/>
        <end position="175"/>
    </location>
</feature>
<feature type="compositionally biased region" description="Basic and acidic residues" evidence="1">
    <location>
        <begin position="141"/>
        <end position="159"/>
    </location>
</feature>
<evidence type="ECO:0000313" key="2">
    <source>
        <dbReference type="EMBL" id="KAJ3424729.1"/>
    </source>
</evidence>
<feature type="region of interest" description="Disordered" evidence="1">
    <location>
        <begin position="141"/>
        <end position="193"/>
    </location>
</feature>
<gene>
    <name evidence="2" type="ORF">M0812_27153</name>
</gene>
<dbReference type="Proteomes" id="UP001146793">
    <property type="component" value="Unassembled WGS sequence"/>
</dbReference>
<evidence type="ECO:0008006" key="4">
    <source>
        <dbReference type="Google" id="ProtNLM"/>
    </source>
</evidence>
<sequence>MGNSNIIGNPRIFSTKKFTQHLKSILNLELPICCISSRGNFCFVNNTFSKFFSIPQTSNLPKQKIQNFFPKHQSNSTDSNFLSLKIEKKLLTSKNGFIHLNWEFLIGYQHIYTELFVTLIENDGNRIIKIVVYPLNKTIKRSSEDPDKPVENKGITDPKKKIKKRKKKKKKKKQSQRNDIIGRSNTYSGMPYSKTDQKFELKKRALTSITVINPNIYFENETSQINQRMKSNNLFMPIENNNKTFNLDLLRKRKKRRKRKKVNKIQRIIKKKKNTHKKHNPKKSKKEINIQLEKKYSQLLFKINNLKLLLNNKEELSPTKFTINNAIEDMNELIKQSYITHLNNSQIYQKFTSKHNEKY</sequence>
<reference evidence="2" key="1">
    <citation type="submission" date="2022-08" db="EMBL/GenBank/DDBJ databases">
        <title>Novel sulphate-reducing endosymbionts in the free-living metamonad Anaeramoeba.</title>
        <authorList>
            <person name="Jerlstrom-Hultqvist J."/>
            <person name="Cepicka I."/>
            <person name="Gallot-Lavallee L."/>
            <person name="Salas-Leiva D."/>
            <person name="Curtis B.A."/>
            <person name="Zahonova K."/>
            <person name="Pipaliya S."/>
            <person name="Dacks J."/>
            <person name="Roger A.J."/>
        </authorList>
    </citation>
    <scope>NUCLEOTIDE SEQUENCE</scope>
    <source>
        <strain evidence="2">Busselton2</strain>
    </source>
</reference>
<proteinExistence type="predicted"/>
<name>A0AAV7Y803_9EUKA</name>
<organism evidence="2 3">
    <name type="scientific">Anaeramoeba flamelloides</name>
    <dbReference type="NCBI Taxonomy" id="1746091"/>
    <lineage>
        <taxon>Eukaryota</taxon>
        <taxon>Metamonada</taxon>
        <taxon>Anaeramoebidae</taxon>
        <taxon>Anaeramoeba</taxon>
    </lineage>
</organism>
<evidence type="ECO:0000313" key="3">
    <source>
        <dbReference type="Proteomes" id="UP001146793"/>
    </source>
</evidence>